<reference evidence="2 3" key="1">
    <citation type="submission" date="2021-06" db="EMBL/GenBank/DDBJ databases">
        <title>Bacillus sp. RD4P76, an endophyte from a halophyte.</title>
        <authorList>
            <person name="Sun J.-Q."/>
        </authorList>
    </citation>
    <scope>NUCLEOTIDE SEQUENCE [LARGE SCALE GENOMIC DNA]</scope>
    <source>
        <strain evidence="2 3">CGMCC 1.15917</strain>
    </source>
</reference>
<protein>
    <submittedName>
        <fullName evidence="2">LysM peptidoglycan-binding domain-containing protein</fullName>
    </submittedName>
</protein>
<feature type="domain" description="LysM" evidence="1">
    <location>
        <begin position="46"/>
        <end position="97"/>
    </location>
</feature>
<dbReference type="EMBL" id="JAHQCS010000178">
    <property type="protein sequence ID" value="MBU9714397.1"/>
    <property type="molecule type" value="Genomic_DNA"/>
</dbReference>
<name>A0ABS6JNJ6_9BACI</name>
<dbReference type="PROSITE" id="PS51782">
    <property type="entry name" value="LYSM"/>
    <property type="match status" value="1"/>
</dbReference>
<dbReference type="RefSeq" id="WP_217068941.1">
    <property type="nucleotide sequence ID" value="NZ_JAHQCS010000178.1"/>
</dbReference>
<evidence type="ECO:0000313" key="3">
    <source>
        <dbReference type="Proteomes" id="UP000784880"/>
    </source>
</evidence>
<sequence>MKYMNKLKKGLDFSVIILFVSAALFAWTTITSSDKEPSYLNEYISSEWVVTEGESLWTIAANNYENTNLSIEQTIVWMKSKNNLENESIFPGQTLEVPAQLTVYVSE</sequence>
<gene>
    <name evidence="2" type="ORF">KS419_21900</name>
</gene>
<evidence type="ECO:0000313" key="2">
    <source>
        <dbReference type="EMBL" id="MBU9714397.1"/>
    </source>
</evidence>
<keyword evidence="3" id="KW-1185">Reference proteome</keyword>
<dbReference type="InterPro" id="IPR018392">
    <property type="entry name" value="LysM"/>
</dbReference>
<dbReference type="Proteomes" id="UP000784880">
    <property type="component" value="Unassembled WGS sequence"/>
</dbReference>
<proteinExistence type="predicted"/>
<dbReference type="Pfam" id="PF01476">
    <property type="entry name" value="LysM"/>
    <property type="match status" value="1"/>
</dbReference>
<dbReference type="CDD" id="cd00118">
    <property type="entry name" value="LysM"/>
    <property type="match status" value="1"/>
</dbReference>
<evidence type="ECO:0000259" key="1">
    <source>
        <dbReference type="PROSITE" id="PS51782"/>
    </source>
</evidence>
<comment type="caution">
    <text evidence="2">The sequence shown here is derived from an EMBL/GenBank/DDBJ whole genome shotgun (WGS) entry which is preliminary data.</text>
</comment>
<organism evidence="2 3">
    <name type="scientific">Evansella tamaricis</name>
    <dbReference type="NCBI Taxonomy" id="2069301"/>
    <lineage>
        <taxon>Bacteria</taxon>
        <taxon>Bacillati</taxon>
        <taxon>Bacillota</taxon>
        <taxon>Bacilli</taxon>
        <taxon>Bacillales</taxon>
        <taxon>Bacillaceae</taxon>
        <taxon>Evansella</taxon>
    </lineage>
</organism>
<accession>A0ABS6JNJ6</accession>